<dbReference type="SMART" id="SM00292">
    <property type="entry name" value="BRCT"/>
    <property type="match status" value="1"/>
</dbReference>
<keyword evidence="8" id="KW-0234">DNA repair</keyword>
<evidence type="ECO:0000256" key="2">
    <source>
        <dbReference type="ARBA" id="ARBA00022598"/>
    </source>
</evidence>
<dbReference type="Pfam" id="PF12826">
    <property type="entry name" value="HHH_2"/>
    <property type="match status" value="1"/>
</dbReference>
<evidence type="ECO:0000256" key="6">
    <source>
        <dbReference type="ARBA" id="ARBA00022833"/>
    </source>
</evidence>
<keyword evidence="4" id="KW-0479">Metal-binding</keyword>
<dbReference type="Gene3D" id="1.10.150.20">
    <property type="entry name" value="5' to 3' exonuclease, C-terminal subdomain"/>
    <property type="match status" value="2"/>
</dbReference>
<dbReference type="SUPFAM" id="SSF47781">
    <property type="entry name" value="RuvA domain 2-like"/>
    <property type="match status" value="1"/>
</dbReference>
<comment type="function">
    <text evidence="1">DNA ligase that catalyzes the formation of phosphodiester linkages between 5'-phosphoryl and 3'-hydroxyl groups in double-stranded DNA using NAD as a coenzyme and as the energy source for the reaction. It is essential for DNA replication and repair of damaged DNA.</text>
</comment>
<feature type="domain" description="BRCT" evidence="9">
    <location>
        <begin position="167"/>
        <end position="247"/>
    </location>
</feature>
<reference evidence="10" key="1">
    <citation type="journal article" date="2014" name="Front. Microbiol.">
        <title>High frequency of phylogenetically diverse reductive dehalogenase-homologous genes in deep subseafloor sedimentary metagenomes.</title>
        <authorList>
            <person name="Kawai M."/>
            <person name="Futagami T."/>
            <person name="Toyoda A."/>
            <person name="Takaki Y."/>
            <person name="Nishi S."/>
            <person name="Hori S."/>
            <person name="Arai W."/>
            <person name="Tsubouchi T."/>
            <person name="Morono Y."/>
            <person name="Uchiyama I."/>
            <person name="Ito T."/>
            <person name="Fujiyama A."/>
            <person name="Inagaki F."/>
            <person name="Takami H."/>
        </authorList>
    </citation>
    <scope>NUCLEOTIDE SEQUENCE</scope>
    <source>
        <strain evidence="10">Expedition CK06-06</strain>
    </source>
</reference>
<keyword evidence="6" id="KW-0862">Zinc</keyword>
<gene>
    <name evidence="10" type="ORF">S01H4_07631</name>
</gene>
<dbReference type="InterPro" id="IPR001357">
    <property type="entry name" value="BRCT_dom"/>
</dbReference>
<accession>X0ZZE1</accession>
<name>X0ZZE1_9ZZZZ</name>
<dbReference type="GO" id="GO:0016874">
    <property type="term" value="F:ligase activity"/>
    <property type="evidence" value="ECO:0007669"/>
    <property type="project" value="UniProtKB-KW"/>
</dbReference>
<dbReference type="InterPro" id="IPR036420">
    <property type="entry name" value="BRCT_dom_sf"/>
</dbReference>
<protein>
    <recommendedName>
        <fullName evidence="9">BRCT domain-containing protein</fullName>
    </recommendedName>
</protein>
<dbReference type="PROSITE" id="PS50172">
    <property type="entry name" value="BRCT"/>
    <property type="match status" value="1"/>
</dbReference>
<organism evidence="10">
    <name type="scientific">marine sediment metagenome</name>
    <dbReference type="NCBI Taxonomy" id="412755"/>
    <lineage>
        <taxon>unclassified sequences</taxon>
        <taxon>metagenomes</taxon>
        <taxon>ecological metagenomes</taxon>
    </lineage>
</organism>
<dbReference type="Pfam" id="PF00533">
    <property type="entry name" value="BRCT"/>
    <property type="match status" value="1"/>
</dbReference>
<dbReference type="SUPFAM" id="SSF52113">
    <property type="entry name" value="BRCT domain"/>
    <property type="match status" value="1"/>
</dbReference>
<evidence type="ECO:0000256" key="4">
    <source>
        <dbReference type="ARBA" id="ARBA00022723"/>
    </source>
</evidence>
<dbReference type="FunFam" id="1.10.150.20:FF:000007">
    <property type="entry name" value="DNA ligase"/>
    <property type="match status" value="1"/>
</dbReference>
<evidence type="ECO:0000256" key="1">
    <source>
        <dbReference type="ARBA" id="ARBA00004067"/>
    </source>
</evidence>
<dbReference type="EMBL" id="BART01002519">
    <property type="protein sequence ID" value="GAG63267.1"/>
    <property type="molecule type" value="Genomic_DNA"/>
</dbReference>
<evidence type="ECO:0000256" key="7">
    <source>
        <dbReference type="ARBA" id="ARBA00023027"/>
    </source>
</evidence>
<dbReference type="AlphaFoldDB" id="X0ZZE1"/>
<evidence type="ECO:0000313" key="10">
    <source>
        <dbReference type="EMBL" id="GAG63267.1"/>
    </source>
</evidence>
<keyword evidence="7" id="KW-0520">NAD</keyword>
<dbReference type="InterPro" id="IPR041663">
    <property type="entry name" value="DisA/LigA_HHH"/>
</dbReference>
<dbReference type="InterPro" id="IPR010994">
    <property type="entry name" value="RuvA_2-like"/>
</dbReference>
<proteinExistence type="predicted"/>
<evidence type="ECO:0000256" key="5">
    <source>
        <dbReference type="ARBA" id="ARBA00022763"/>
    </source>
</evidence>
<sequence>AYRCINAVCSAQQFEKIVHFASRGAMDIDGLGPSVISKLLEKKLIRDVADIYYLKFDDIYQLDLFKEKSTTNLLNAIQRSKKRSLERLIYALGIRYVGSHTADILAKSYKSIEQLSETGEQELLSIYEIGPHIAQSIVNFFKQSSNKKIIEKLKRAGLLMEREVIEELPQLFEEKSFVITGKLTGYTRDEITELIKSLGGKVSSSISKKTDYVLVGEEPGSKFEKAKKLKLKIITEKEFNKLIKISI</sequence>
<dbReference type="CDD" id="cd17748">
    <property type="entry name" value="BRCT_DNA_ligase_like"/>
    <property type="match status" value="1"/>
</dbReference>
<comment type="caution">
    <text evidence="10">The sequence shown here is derived from an EMBL/GenBank/DDBJ whole genome shotgun (WGS) entry which is preliminary data.</text>
</comment>
<dbReference type="GO" id="GO:0046872">
    <property type="term" value="F:metal ion binding"/>
    <property type="evidence" value="ECO:0007669"/>
    <property type="project" value="UniProtKB-KW"/>
</dbReference>
<dbReference type="GO" id="GO:0006260">
    <property type="term" value="P:DNA replication"/>
    <property type="evidence" value="ECO:0007669"/>
    <property type="project" value="UniProtKB-KW"/>
</dbReference>
<keyword evidence="2" id="KW-0436">Ligase</keyword>
<feature type="non-terminal residue" evidence="10">
    <location>
        <position position="1"/>
    </location>
</feature>
<evidence type="ECO:0000256" key="8">
    <source>
        <dbReference type="ARBA" id="ARBA00023204"/>
    </source>
</evidence>
<dbReference type="GO" id="GO:0006281">
    <property type="term" value="P:DNA repair"/>
    <property type="evidence" value="ECO:0007669"/>
    <property type="project" value="UniProtKB-KW"/>
</dbReference>
<evidence type="ECO:0000259" key="9">
    <source>
        <dbReference type="PROSITE" id="PS50172"/>
    </source>
</evidence>
<keyword evidence="3" id="KW-0235">DNA replication</keyword>
<keyword evidence="5" id="KW-0227">DNA damage</keyword>
<evidence type="ECO:0000256" key="3">
    <source>
        <dbReference type="ARBA" id="ARBA00022705"/>
    </source>
</evidence>
<dbReference type="Gene3D" id="3.40.50.10190">
    <property type="entry name" value="BRCT domain"/>
    <property type="match status" value="1"/>
</dbReference>
<dbReference type="FunFam" id="1.10.150.20:FF:000006">
    <property type="entry name" value="DNA ligase"/>
    <property type="match status" value="1"/>
</dbReference>